<evidence type="ECO:0000256" key="4">
    <source>
        <dbReference type="ARBA" id="ARBA00022825"/>
    </source>
</evidence>
<dbReference type="RefSeq" id="WP_078415286.1">
    <property type="nucleotide sequence ID" value="NZ_MCRK01000012.1"/>
</dbReference>
<dbReference type="Gene3D" id="3.90.226.10">
    <property type="entry name" value="2-enoyl-CoA Hydratase, Chain A, domain 1"/>
    <property type="match status" value="2"/>
</dbReference>
<dbReference type="GO" id="GO:0006508">
    <property type="term" value="P:proteolysis"/>
    <property type="evidence" value="ECO:0007669"/>
    <property type="project" value="UniProtKB-KW"/>
</dbReference>
<sequence>MQFLKNIFLSIIAIFRFINNYFKALIFLLILFLVFSPEADVKSPNLAQVDIRGAIFNADEVIKKLEDIRNDKNIKGVLLYIDSPGGSLSPSVEIAMEVKKLKLEKKVVSYAAGSMTSGSYYAGVNADKIIANPGSFIGSIGVIMQAPNISELASKIGIKEQVVKAGEFKEAGTFTREWNDVERQSIQELVDKSYELFTTDVSLARKLKLENINEWANARVFLAGDAIKFGLIDELGGYFDAKKELENISNVDMPIWQETPKIEKIIQKITSDGVNSFISLIFSPKIK</sequence>
<dbReference type="PANTHER" id="PTHR42987:SF7">
    <property type="entry name" value="SIGNAL PEPTIDE PEPTIDASE SPPA-RELATED"/>
    <property type="match status" value="1"/>
</dbReference>
<comment type="caution">
    <text evidence="6">The sequence shown here is derived from an EMBL/GenBank/DDBJ whole genome shotgun (WGS) entry which is preliminary data.</text>
</comment>
<evidence type="ECO:0000256" key="1">
    <source>
        <dbReference type="ARBA" id="ARBA00008683"/>
    </source>
</evidence>
<evidence type="ECO:0000313" key="7">
    <source>
        <dbReference type="Proteomes" id="UP000189728"/>
    </source>
</evidence>
<dbReference type="Proteomes" id="UP000189728">
    <property type="component" value="Unassembled WGS sequence"/>
</dbReference>
<dbReference type="Pfam" id="PF01343">
    <property type="entry name" value="Peptidase_S49"/>
    <property type="match status" value="1"/>
</dbReference>
<dbReference type="EMBL" id="MCRK01000012">
    <property type="protein sequence ID" value="OPA81803.1"/>
    <property type="molecule type" value="Genomic_DNA"/>
</dbReference>
<accession>A0AAX0LBC5</accession>
<gene>
    <name evidence="6" type="ORF">BFG04_01290</name>
</gene>
<evidence type="ECO:0000256" key="2">
    <source>
        <dbReference type="ARBA" id="ARBA00022670"/>
    </source>
</evidence>
<dbReference type="NCBIfam" id="TIGR00706">
    <property type="entry name" value="SppA_dom"/>
    <property type="match status" value="1"/>
</dbReference>
<organism evidence="6 7">
    <name type="scientific">Campylobacter pinnipediorum subsp. pinnipediorum</name>
    <dbReference type="NCBI Taxonomy" id="1660067"/>
    <lineage>
        <taxon>Bacteria</taxon>
        <taxon>Pseudomonadati</taxon>
        <taxon>Campylobacterota</taxon>
        <taxon>Epsilonproteobacteria</taxon>
        <taxon>Campylobacterales</taxon>
        <taxon>Campylobacteraceae</taxon>
        <taxon>Campylobacter</taxon>
    </lineage>
</organism>
<evidence type="ECO:0000256" key="3">
    <source>
        <dbReference type="ARBA" id="ARBA00022801"/>
    </source>
</evidence>
<keyword evidence="2" id="KW-0645">Protease</keyword>
<dbReference type="InterPro" id="IPR004635">
    <property type="entry name" value="Pept_S49_SppA"/>
</dbReference>
<keyword evidence="3" id="KW-0378">Hydrolase</keyword>
<dbReference type="SUPFAM" id="SSF52096">
    <property type="entry name" value="ClpP/crotonase"/>
    <property type="match status" value="1"/>
</dbReference>
<evidence type="ECO:0000313" key="6">
    <source>
        <dbReference type="EMBL" id="OPA81803.1"/>
    </source>
</evidence>
<evidence type="ECO:0000259" key="5">
    <source>
        <dbReference type="Pfam" id="PF01343"/>
    </source>
</evidence>
<dbReference type="AlphaFoldDB" id="A0AAX0LBC5"/>
<keyword evidence="4" id="KW-0720">Serine protease</keyword>
<reference evidence="6 7" key="1">
    <citation type="submission" date="2016-08" db="EMBL/GenBank/DDBJ databases">
        <title>Campylobacter species from sea mammals.</title>
        <authorList>
            <person name="Gilbert M.J."/>
            <person name="Byrne B.A."/>
            <person name="Zomer A.L."/>
            <person name="Wagenaar J.A."/>
        </authorList>
    </citation>
    <scope>NUCLEOTIDE SEQUENCE [LARGE SCALE GENOMIC DNA]</scope>
    <source>
        <strain evidence="6 7">1105248</strain>
    </source>
</reference>
<dbReference type="PANTHER" id="PTHR42987">
    <property type="entry name" value="PEPTIDASE S49"/>
    <property type="match status" value="1"/>
</dbReference>
<protein>
    <submittedName>
        <fullName evidence="6">Endopeptidase IV</fullName>
    </submittedName>
</protein>
<dbReference type="InterPro" id="IPR002142">
    <property type="entry name" value="Peptidase_S49"/>
</dbReference>
<feature type="domain" description="Peptidase S49" evidence="5">
    <location>
        <begin position="101"/>
        <end position="251"/>
    </location>
</feature>
<comment type="similarity">
    <text evidence="1">Belongs to the peptidase S49 family.</text>
</comment>
<dbReference type="CDD" id="cd07023">
    <property type="entry name" value="S49_Sppa_N_C"/>
    <property type="match status" value="1"/>
</dbReference>
<dbReference type="GO" id="GO:0008236">
    <property type="term" value="F:serine-type peptidase activity"/>
    <property type="evidence" value="ECO:0007669"/>
    <property type="project" value="UniProtKB-KW"/>
</dbReference>
<dbReference type="InterPro" id="IPR047272">
    <property type="entry name" value="S49_SppA_C"/>
</dbReference>
<proteinExistence type="inferred from homology"/>
<dbReference type="InterPro" id="IPR029045">
    <property type="entry name" value="ClpP/crotonase-like_dom_sf"/>
</dbReference>
<name>A0AAX0LBC5_9BACT</name>